<dbReference type="SUPFAM" id="SSF48452">
    <property type="entry name" value="TPR-like"/>
    <property type="match status" value="1"/>
</dbReference>
<reference evidence="6 7" key="1">
    <citation type="submission" date="2020-10" db="EMBL/GenBank/DDBJ databases">
        <title>complete genome sequencing of Lysobacter sp. H23M41.</title>
        <authorList>
            <person name="Bae J.-W."/>
            <person name="Lee S.-Y."/>
        </authorList>
    </citation>
    <scope>NUCLEOTIDE SEQUENCE [LARGE SCALE GENOMIC DNA]</scope>
    <source>
        <strain evidence="6 7">H23M41</strain>
    </source>
</reference>
<sequence length="314" mass="33428">MPHAASSRGRSWTARDDRQRSERCWPSRAQEKPVSEGLRSNRPSGANALIAVLVAVVLASTACSRLSFVKPKLARSGMDRKAPEVRMTPDSYDSPAAKSRVLIQQGQVALSQGDLAGAAKAADQAVRMAPDNASAHTLAALVAERKGDSAAAGKHYRRAIDLEPRQGSFANNYGTWLCASGRAQESLEWFDRALADPGYRTPAIAMANSGACAADAGQDAHSERYLTGALELDPENPVALGAMAERTFRAGDAFRARAFSQRRLAAAPADRRSLVLASQIEEKLGDKEAADRYVQRVGAEFPAVPGSGNGEIGK</sequence>
<organism evidence="6 7">
    <name type="scientific">Novilysobacter avium</name>
    <dbReference type="NCBI Taxonomy" id="2781023"/>
    <lineage>
        <taxon>Bacteria</taxon>
        <taxon>Pseudomonadati</taxon>
        <taxon>Pseudomonadota</taxon>
        <taxon>Gammaproteobacteria</taxon>
        <taxon>Lysobacterales</taxon>
        <taxon>Lysobacteraceae</taxon>
        <taxon>Novilysobacter</taxon>
    </lineage>
</organism>
<dbReference type="InterPro" id="IPR051012">
    <property type="entry name" value="CellSynth/LPSAsmb/PSIAsmb"/>
</dbReference>
<feature type="repeat" description="TPR" evidence="3">
    <location>
        <begin position="99"/>
        <end position="132"/>
    </location>
</feature>
<feature type="compositionally biased region" description="Basic and acidic residues" evidence="4">
    <location>
        <begin position="13"/>
        <end position="34"/>
    </location>
</feature>
<dbReference type="EMBL" id="CP063657">
    <property type="protein sequence ID" value="QOW23152.1"/>
    <property type="molecule type" value="Genomic_DNA"/>
</dbReference>
<feature type="region of interest" description="Disordered" evidence="4">
    <location>
        <begin position="1"/>
        <end position="41"/>
    </location>
</feature>
<evidence type="ECO:0000256" key="2">
    <source>
        <dbReference type="ARBA" id="ARBA00022803"/>
    </source>
</evidence>
<dbReference type="Pfam" id="PF13432">
    <property type="entry name" value="TPR_16"/>
    <property type="match status" value="1"/>
</dbReference>
<keyword evidence="7" id="KW-1185">Reference proteome</keyword>
<protein>
    <submittedName>
        <fullName evidence="6">Type IV pilus biogenesis/stability protein PilW</fullName>
    </submittedName>
</protein>
<dbReference type="Proteomes" id="UP000593932">
    <property type="component" value="Chromosome"/>
</dbReference>
<dbReference type="Gene3D" id="1.25.40.10">
    <property type="entry name" value="Tetratricopeptide repeat domain"/>
    <property type="match status" value="1"/>
</dbReference>
<evidence type="ECO:0000256" key="3">
    <source>
        <dbReference type="PROSITE-ProRule" id="PRU00339"/>
    </source>
</evidence>
<keyword evidence="5" id="KW-0472">Membrane</keyword>
<gene>
    <name evidence="6" type="primary">pilW</name>
    <name evidence="6" type="ORF">INQ42_06285</name>
</gene>
<feature type="transmembrane region" description="Helical" evidence="5">
    <location>
        <begin position="48"/>
        <end position="68"/>
    </location>
</feature>
<accession>A0A7S6UMR5</accession>
<dbReference type="NCBIfam" id="TIGR02521">
    <property type="entry name" value="type_IV_pilW"/>
    <property type="match status" value="1"/>
</dbReference>
<dbReference type="PANTHER" id="PTHR45586:SF1">
    <property type="entry name" value="LIPOPOLYSACCHARIDE ASSEMBLY PROTEIN B"/>
    <property type="match status" value="1"/>
</dbReference>
<dbReference type="InterPro" id="IPR013360">
    <property type="entry name" value="Pilus_4_PilW"/>
</dbReference>
<dbReference type="PROSITE" id="PS50005">
    <property type="entry name" value="TPR"/>
    <property type="match status" value="2"/>
</dbReference>
<feature type="repeat" description="TPR" evidence="3">
    <location>
        <begin position="133"/>
        <end position="166"/>
    </location>
</feature>
<keyword evidence="5" id="KW-1133">Transmembrane helix</keyword>
<keyword evidence="1" id="KW-0677">Repeat</keyword>
<evidence type="ECO:0000313" key="6">
    <source>
        <dbReference type="EMBL" id="QOW23152.1"/>
    </source>
</evidence>
<evidence type="ECO:0000256" key="1">
    <source>
        <dbReference type="ARBA" id="ARBA00022737"/>
    </source>
</evidence>
<dbReference type="SMART" id="SM00028">
    <property type="entry name" value="TPR"/>
    <property type="match status" value="3"/>
</dbReference>
<dbReference type="PANTHER" id="PTHR45586">
    <property type="entry name" value="TPR REPEAT-CONTAINING PROTEIN PA4667"/>
    <property type="match status" value="1"/>
</dbReference>
<keyword evidence="2 3" id="KW-0802">TPR repeat</keyword>
<proteinExistence type="predicted"/>
<evidence type="ECO:0000256" key="4">
    <source>
        <dbReference type="SAM" id="MobiDB-lite"/>
    </source>
</evidence>
<evidence type="ECO:0000313" key="7">
    <source>
        <dbReference type="Proteomes" id="UP000593932"/>
    </source>
</evidence>
<name>A0A7S6UMR5_9GAMM</name>
<keyword evidence="5" id="KW-0812">Transmembrane</keyword>
<dbReference type="InterPro" id="IPR011990">
    <property type="entry name" value="TPR-like_helical_dom_sf"/>
</dbReference>
<evidence type="ECO:0000256" key="5">
    <source>
        <dbReference type="SAM" id="Phobius"/>
    </source>
</evidence>
<dbReference type="InterPro" id="IPR019734">
    <property type="entry name" value="TPR_rpt"/>
</dbReference>